<evidence type="ECO:0000313" key="2">
    <source>
        <dbReference type="Proteomes" id="UP000315460"/>
    </source>
</evidence>
<dbReference type="Proteomes" id="UP000315460">
    <property type="component" value="Unassembled WGS sequence"/>
</dbReference>
<sequence length="158" mass="17784">MKLVGMSEHDGAPEVWPTRDSTVVDAPVEDVMAVISDFAAYPEWSASIRAAEVLSTGQDGRPDRVRFELEAGAIVDEYVLVYSWSADDRGLEWRLESSALQRAQRGYYRLEPVEGGTRVDYELEIELTVPVIGSLRSRAERRILGDALKELKRRAESR</sequence>
<dbReference type="Gene3D" id="3.30.530.20">
    <property type="match status" value="1"/>
</dbReference>
<dbReference type="InterPro" id="IPR023393">
    <property type="entry name" value="START-like_dom_sf"/>
</dbReference>
<name>A0ABY1N681_9ACTN</name>
<accession>A0ABY1N681</accession>
<dbReference type="EMBL" id="FXTG01000009">
    <property type="protein sequence ID" value="SMO85753.1"/>
    <property type="molecule type" value="Genomic_DNA"/>
</dbReference>
<dbReference type="CDD" id="cd07819">
    <property type="entry name" value="SRPBCC_2"/>
    <property type="match status" value="1"/>
</dbReference>
<keyword evidence="2" id="KW-1185">Reference proteome</keyword>
<gene>
    <name evidence="1" type="ORF">SAMN06265174_10919</name>
</gene>
<evidence type="ECO:0000313" key="1">
    <source>
        <dbReference type="EMBL" id="SMO85753.1"/>
    </source>
</evidence>
<reference evidence="1 2" key="1">
    <citation type="submission" date="2017-05" db="EMBL/GenBank/DDBJ databases">
        <authorList>
            <person name="Varghese N."/>
            <person name="Submissions S."/>
        </authorList>
    </citation>
    <scope>NUCLEOTIDE SEQUENCE [LARGE SCALE GENOMIC DNA]</scope>
    <source>
        <strain evidence="1 2">DSM 45139</strain>
    </source>
</reference>
<dbReference type="Pfam" id="PF10604">
    <property type="entry name" value="Polyketide_cyc2"/>
    <property type="match status" value="1"/>
</dbReference>
<protein>
    <submittedName>
        <fullName evidence="1">Polyketide cyclase / dehydrase and lipid transport</fullName>
    </submittedName>
</protein>
<dbReference type="PANTHER" id="PTHR39683:SF4">
    <property type="entry name" value="COENZYME Q-BINDING PROTEIN COQ10 START DOMAIN-CONTAINING PROTEIN"/>
    <property type="match status" value="1"/>
</dbReference>
<comment type="caution">
    <text evidence="1">The sequence shown here is derived from an EMBL/GenBank/DDBJ whole genome shotgun (WGS) entry which is preliminary data.</text>
</comment>
<dbReference type="PANTHER" id="PTHR39683">
    <property type="entry name" value="CONSERVED PROTEIN TB16.3"/>
    <property type="match status" value="1"/>
</dbReference>
<proteinExistence type="predicted"/>
<dbReference type="SUPFAM" id="SSF55961">
    <property type="entry name" value="Bet v1-like"/>
    <property type="match status" value="1"/>
</dbReference>
<organism evidence="1 2">
    <name type="scientific">Dietzia kunjamensis subsp. schimae</name>
    <dbReference type="NCBI Taxonomy" id="498198"/>
    <lineage>
        <taxon>Bacteria</taxon>
        <taxon>Bacillati</taxon>
        <taxon>Actinomycetota</taxon>
        <taxon>Actinomycetes</taxon>
        <taxon>Mycobacteriales</taxon>
        <taxon>Dietziaceae</taxon>
        <taxon>Dietzia</taxon>
    </lineage>
</organism>
<dbReference type="InterPro" id="IPR019587">
    <property type="entry name" value="Polyketide_cyclase/dehydratase"/>
</dbReference>